<feature type="domain" description="TF-B3" evidence="6">
    <location>
        <begin position="138"/>
        <end position="232"/>
    </location>
</feature>
<dbReference type="InterPro" id="IPR015300">
    <property type="entry name" value="DNA-bd_pseudobarrel_sf"/>
</dbReference>
<dbReference type="EMBL" id="JAJAGQ010000006">
    <property type="protein sequence ID" value="KAJ8561122.1"/>
    <property type="molecule type" value="Genomic_DNA"/>
</dbReference>
<protein>
    <recommendedName>
        <fullName evidence="6">TF-B3 domain-containing protein</fullName>
    </recommendedName>
</protein>
<keyword evidence="5" id="KW-0539">Nucleus</keyword>
<dbReference type="GO" id="GO:0005634">
    <property type="term" value="C:nucleus"/>
    <property type="evidence" value="ECO:0007669"/>
    <property type="project" value="UniProtKB-SubCell"/>
</dbReference>
<dbReference type="GO" id="GO:0003677">
    <property type="term" value="F:DNA binding"/>
    <property type="evidence" value="ECO:0007669"/>
    <property type="project" value="UniProtKB-KW"/>
</dbReference>
<dbReference type="InterPro" id="IPR003340">
    <property type="entry name" value="B3_DNA-bd"/>
</dbReference>
<feature type="domain" description="TF-B3" evidence="6">
    <location>
        <begin position="410"/>
        <end position="505"/>
    </location>
</feature>
<dbReference type="PROSITE" id="PS50863">
    <property type="entry name" value="B3"/>
    <property type="match status" value="4"/>
</dbReference>
<evidence type="ECO:0000256" key="2">
    <source>
        <dbReference type="ARBA" id="ARBA00023015"/>
    </source>
</evidence>
<dbReference type="AlphaFoldDB" id="A0A9Q1MP30"/>
<feature type="domain" description="TF-B3" evidence="6">
    <location>
        <begin position="263"/>
        <end position="356"/>
    </location>
</feature>
<evidence type="ECO:0000313" key="8">
    <source>
        <dbReference type="Proteomes" id="UP001152561"/>
    </source>
</evidence>
<dbReference type="Pfam" id="PF02362">
    <property type="entry name" value="B3"/>
    <property type="match status" value="4"/>
</dbReference>
<proteinExistence type="predicted"/>
<feature type="domain" description="TF-B3" evidence="6">
    <location>
        <begin position="7"/>
        <end position="96"/>
    </location>
</feature>
<evidence type="ECO:0000256" key="1">
    <source>
        <dbReference type="ARBA" id="ARBA00004123"/>
    </source>
</evidence>
<organism evidence="7 8">
    <name type="scientific">Anisodus acutangulus</name>
    <dbReference type="NCBI Taxonomy" id="402998"/>
    <lineage>
        <taxon>Eukaryota</taxon>
        <taxon>Viridiplantae</taxon>
        <taxon>Streptophyta</taxon>
        <taxon>Embryophyta</taxon>
        <taxon>Tracheophyta</taxon>
        <taxon>Spermatophyta</taxon>
        <taxon>Magnoliopsida</taxon>
        <taxon>eudicotyledons</taxon>
        <taxon>Gunneridae</taxon>
        <taxon>Pentapetalae</taxon>
        <taxon>asterids</taxon>
        <taxon>lamiids</taxon>
        <taxon>Solanales</taxon>
        <taxon>Solanaceae</taxon>
        <taxon>Solanoideae</taxon>
        <taxon>Hyoscyameae</taxon>
        <taxon>Anisodus</taxon>
    </lineage>
</organism>
<dbReference type="PANTHER" id="PTHR31674:SF97">
    <property type="entry name" value="B3 DOMAIN-CONTAINING PROTEIN REM10-LIKE"/>
    <property type="match status" value="1"/>
</dbReference>
<dbReference type="Proteomes" id="UP001152561">
    <property type="component" value="Unassembled WGS sequence"/>
</dbReference>
<keyword evidence="4" id="KW-0804">Transcription</keyword>
<evidence type="ECO:0000313" key="7">
    <source>
        <dbReference type="EMBL" id="KAJ8561122.1"/>
    </source>
</evidence>
<gene>
    <name evidence="7" type="ORF">K7X08_027312</name>
</gene>
<reference evidence="8" key="1">
    <citation type="journal article" date="2023" name="Proc. Natl. Acad. Sci. U.S.A.">
        <title>Genomic and structural basis for evolution of tropane alkaloid biosynthesis.</title>
        <authorList>
            <person name="Wanga Y.-J."/>
            <person name="Taina T."/>
            <person name="Yua J.-Y."/>
            <person name="Lia J."/>
            <person name="Xua B."/>
            <person name="Chenc J."/>
            <person name="D'Auriad J.C."/>
            <person name="Huanga J.-P."/>
            <person name="Huanga S.-X."/>
        </authorList>
    </citation>
    <scope>NUCLEOTIDE SEQUENCE [LARGE SCALE GENOMIC DNA]</scope>
    <source>
        <strain evidence="8">cv. KIB-2019</strain>
    </source>
</reference>
<sequence>MKIPPKKPHFFKPILPGFKNGLKIPIVFLKYVKEYEHIKRAILKKAGKKWRVKLNDQRFEAGWGKFTVENDVQLGDMLVFRHEGNMEFEVTIFDSSHSDREYAEYLQEEGGGARDVEEISKKFEIKEAATDNPSGQSHVVCIVRSYCLSKSYFRLPGKFSRENGLINKKCGLIIRDERQRSWNLKLYTSTSQVYIGGKWAEFRDANDIKEGDHIKFVVVSNGKRPIWKFHANGTEKPEHNIMSSHEALPNVEAAKDMPLSHPHFICTMKPYSLWKCSLRVPVPFARLNGLRNRKCTIMIRDKRWSWTFSLYACGVNTYIGGEWCKFCSVNCLKEGDYLMFEMLANGEKPILKFHDLRGNASLQPDGKKFKLDAKSVSTQGTTCLKIETSDVTSPKAQVPASTSANDANPHFISIMKPYTISKHFLYIPLAFAKSNGWMNRRCEMILMDEQQRSWSVRLGPVSDQHIGVHGGWQKFREANDVQVGDTYRFELISNEKIPVAYFHRKYSAKQSP</sequence>
<comment type="subcellular location">
    <subcellularLocation>
        <location evidence="1">Nucleus</location>
    </subcellularLocation>
</comment>
<dbReference type="SMART" id="SM01019">
    <property type="entry name" value="B3"/>
    <property type="match status" value="4"/>
</dbReference>
<dbReference type="InterPro" id="IPR039218">
    <property type="entry name" value="REM_fam"/>
</dbReference>
<accession>A0A9Q1MP30</accession>
<keyword evidence="2" id="KW-0805">Transcription regulation</keyword>
<evidence type="ECO:0000256" key="3">
    <source>
        <dbReference type="ARBA" id="ARBA00023125"/>
    </source>
</evidence>
<keyword evidence="3" id="KW-0238">DNA-binding</keyword>
<name>A0A9Q1MP30_9SOLA</name>
<dbReference type="PANTHER" id="PTHR31674">
    <property type="entry name" value="B3 DOMAIN-CONTAINING PROTEIN REM-LIKE 3-RELATED"/>
    <property type="match status" value="1"/>
</dbReference>
<dbReference type="Gene3D" id="2.40.330.10">
    <property type="entry name" value="DNA-binding pseudobarrel domain"/>
    <property type="match status" value="4"/>
</dbReference>
<evidence type="ECO:0000259" key="6">
    <source>
        <dbReference type="PROSITE" id="PS50863"/>
    </source>
</evidence>
<evidence type="ECO:0000256" key="5">
    <source>
        <dbReference type="ARBA" id="ARBA00023242"/>
    </source>
</evidence>
<dbReference type="CDD" id="cd10017">
    <property type="entry name" value="B3_DNA"/>
    <property type="match status" value="4"/>
</dbReference>
<evidence type="ECO:0000256" key="4">
    <source>
        <dbReference type="ARBA" id="ARBA00023163"/>
    </source>
</evidence>
<dbReference type="SUPFAM" id="SSF101936">
    <property type="entry name" value="DNA-binding pseudobarrel domain"/>
    <property type="match status" value="4"/>
</dbReference>
<comment type="caution">
    <text evidence="7">The sequence shown here is derived from an EMBL/GenBank/DDBJ whole genome shotgun (WGS) entry which is preliminary data.</text>
</comment>
<keyword evidence="8" id="KW-1185">Reference proteome</keyword>
<dbReference type="OrthoDB" id="1109907at2759"/>